<dbReference type="Pfam" id="PF04055">
    <property type="entry name" value="Radical_SAM"/>
    <property type="match status" value="1"/>
</dbReference>
<keyword evidence="2" id="KW-0004">4Fe-4S</keyword>
<dbReference type="GO" id="GO:0046872">
    <property type="term" value="F:metal ion binding"/>
    <property type="evidence" value="ECO:0007669"/>
    <property type="project" value="UniProtKB-KW"/>
</dbReference>
<keyword evidence="3" id="KW-0949">S-adenosyl-L-methionine</keyword>
<dbReference type="EMBL" id="DVKT01000077">
    <property type="protein sequence ID" value="HIT40461.1"/>
    <property type="molecule type" value="Genomic_DNA"/>
</dbReference>
<organism evidence="8 9">
    <name type="scientific">Candidatus Caccoplasma intestinavium</name>
    <dbReference type="NCBI Taxonomy" id="2840716"/>
    <lineage>
        <taxon>Bacteria</taxon>
        <taxon>Pseudomonadati</taxon>
        <taxon>Bacteroidota</taxon>
        <taxon>Bacteroidia</taxon>
        <taxon>Bacteroidales</taxon>
        <taxon>Bacteroidaceae</taxon>
        <taxon>Bacteroidaceae incertae sedis</taxon>
        <taxon>Candidatus Caccoplasma</taxon>
    </lineage>
</organism>
<evidence type="ECO:0000313" key="9">
    <source>
        <dbReference type="Proteomes" id="UP000886722"/>
    </source>
</evidence>
<evidence type="ECO:0000259" key="7">
    <source>
        <dbReference type="PROSITE" id="PS51918"/>
    </source>
</evidence>
<gene>
    <name evidence="8" type="ORF">IAD06_10580</name>
</gene>
<dbReference type="SFLD" id="SFLDG01083">
    <property type="entry name" value="Uncharacterised_Radical_SAM_Su"/>
    <property type="match status" value="1"/>
</dbReference>
<dbReference type="GO" id="GO:0003824">
    <property type="term" value="F:catalytic activity"/>
    <property type="evidence" value="ECO:0007669"/>
    <property type="project" value="InterPro"/>
</dbReference>
<dbReference type="AlphaFoldDB" id="A0A9D1GGL2"/>
<reference evidence="8" key="1">
    <citation type="submission" date="2020-10" db="EMBL/GenBank/DDBJ databases">
        <authorList>
            <person name="Gilroy R."/>
        </authorList>
    </citation>
    <scope>NUCLEOTIDE SEQUENCE</scope>
    <source>
        <strain evidence="8">21143</strain>
    </source>
</reference>
<proteinExistence type="predicted"/>
<comment type="cofactor">
    <cofactor evidence="1">
        <name>[4Fe-4S] cluster</name>
        <dbReference type="ChEBI" id="CHEBI:49883"/>
    </cofactor>
</comment>
<evidence type="ECO:0000313" key="8">
    <source>
        <dbReference type="EMBL" id="HIT40461.1"/>
    </source>
</evidence>
<evidence type="ECO:0000256" key="6">
    <source>
        <dbReference type="ARBA" id="ARBA00023014"/>
    </source>
</evidence>
<comment type="caution">
    <text evidence="8">The sequence shown here is derived from an EMBL/GenBank/DDBJ whole genome shotgun (WGS) entry which is preliminary data.</text>
</comment>
<sequence>MSTILFDEIVFGPVHSRRLGVSLGMNLLPVDGKVCSFDCIYCECGYNVDHRAHKGLPTREEVYEALEKRLAAMHEKGERLDVITFAGNGEPTLHPQFAAIIDDTMALRNIYYPDAKVSVLSNATRIDRPDVFDALNKVDNNILKLDSCFDETVRLIDVPASASFSVEKLIEGLCRFKGNLIVQTLFLQGEHNGKIIDNTTEKELLPWLEALRRIAPQEVMIYTIDRETPEKALRKAAPEKLDEIARRVEAMGIKAQVSY</sequence>
<dbReference type="GO" id="GO:0051539">
    <property type="term" value="F:4 iron, 4 sulfur cluster binding"/>
    <property type="evidence" value="ECO:0007669"/>
    <property type="project" value="UniProtKB-KW"/>
</dbReference>
<protein>
    <submittedName>
        <fullName evidence="8">Radical SAM protein</fullName>
    </submittedName>
</protein>
<dbReference type="PROSITE" id="PS51918">
    <property type="entry name" value="RADICAL_SAM"/>
    <property type="match status" value="1"/>
</dbReference>
<evidence type="ECO:0000256" key="2">
    <source>
        <dbReference type="ARBA" id="ARBA00022485"/>
    </source>
</evidence>
<dbReference type="InterPro" id="IPR007197">
    <property type="entry name" value="rSAM"/>
</dbReference>
<reference evidence="8" key="2">
    <citation type="journal article" date="2021" name="PeerJ">
        <title>Extensive microbial diversity within the chicken gut microbiome revealed by metagenomics and culture.</title>
        <authorList>
            <person name="Gilroy R."/>
            <person name="Ravi A."/>
            <person name="Getino M."/>
            <person name="Pursley I."/>
            <person name="Horton D.L."/>
            <person name="Alikhan N.F."/>
            <person name="Baker D."/>
            <person name="Gharbi K."/>
            <person name="Hall N."/>
            <person name="Watson M."/>
            <person name="Adriaenssens E.M."/>
            <person name="Foster-Nyarko E."/>
            <person name="Jarju S."/>
            <person name="Secka A."/>
            <person name="Antonio M."/>
            <person name="Oren A."/>
            <person name="Chaudhuri R.R."/>
            <person name="La Ragione R."/>
            <person name="Hildebrand F."/>
            <person name="Pallen M.J."/>
        </authorList>
    </citation>
    <scope>NUCLEOTIDE SEQUENCE</scope>
    <source>
        <strain evidence="8">21143</strain>
    </source>
</reference>
<evidence type="ECO:0000256" key="1">
    <source>
        <dbReference type="ARBA" id="ARBA00001966"/>
    </source>
</evidence>
<dbReference type="PANTHER" id="PTHR43787">
    <property type="entry name" value="FEMO COFACTOR BIOSYNTHESIS PROTEIN NIFB-RELATED"/>
    <property type="match status" value="1"/>
</dbReference>
<dbReference type="PANTHER" id="PTHR43787:SF11">
    <property type="entry name" value="UPF0026 PROTEIN SLR1464"/>
    <property type="match status" value="1"/>
</dbReference>
<keyword evidence="5" id="KW-0408">Iron</keyword>
<name>A0A9D1GGL2_9BACT</name>
<dbReference type="InterPro" id="IPR058240">
    <property type="entry name" value="rSAM_sf"/>
</dbReference>
<dbReference type="Proteomes" id="UP000886722">
    <property type="component" value="Unassembled WGS sequence"/>
</dbReference>
<evidence type="ECO:0000256" key="3">
    <source>
        <dbReference type="ARBA" id="ARBA00022691"/>
    </source>
</evidence>
<evidence type="ECO:0000256" key="5">
    <source>
        <dbReference type="ARBA" id="ARBA00023004"/>
    </source>
</evidence>
<dbReference type="InterPro" id="IPR040084">
    <property type="entry name" value="GTPase_Obg"/>
</dbReference>
<accession>A0A9D1GGL2</accession>
<evidence type="ECO:0000256" key="4">
    <source>
        <dbReference type="ARBA" id="ARBA00022723"/>
    </source>
</evidence>
<dbReference type="SUPFAM" id="SSF102114">
    <property type="entry name" value="Radical SAM enzymes"/>
    <property type="match status" value="1"/>
</dbReference>
<dbReference type="InterPro" id="IPR013785">
    <property type="entry name" value="Aldolase_TIM"/>
</dbReference>
<keyword evidence="6" id="KW-0411">Iron-sulfur</keyword>
<keyword evidence="4" id="KW-0479">Metal-binding</keyword>
<feature type="domain" description="Radical SAM core" evidence="7">
    <location>
        <begin position="17"/>
        <end position="254"/>
    </location>
</feature>
<dbReference type="SFLD" id="SFLDS00029">
    <property type="entry name" value="Radical_SAM"/>
    <property type="match status" value="1"/>
</dbReference>
<dbReference type="Gene3D" id="3.20.20.70">
    <property type="entry name" value="Aldolase class I"/>
    <property type="match status" value="1"/>
</dbReference>
<dbReference type="CDD" id="cd01335">
    <property type="entry name" value="Radical_SAM"/>
    <property type="match status" value="1"/>
</dbReference>